<dbReference type="Proteomes" id="UP001321047">
    <property type="component" value="Unassembled WGS sequence"/>
</dbReference>
<dbReference type="RefSeq" id="WP_342805975.1">
    <property type="nucleotide sequence ID" value="NZ_JAOPJZ010000001.1"/>
</dbReference>
<evidence type="ECO:0000256" key="1">
    <source>
        <dbReference type="SAM" id="MobiDB-lite"/>
    </source>
</evidence>
<evidence type="ECO:0000259" key="2">
    <source>
        <dbReference type="Pfam" id="PF24035"/>
    </source>
</evidence>
<comment type="caution">
    <text evidence="3">The sequence shown here is derived from an EMBL/GenBank/DDBJ whole genome shotgun (WGS) entry which is preliminary data.</text>
</comment>
<dbReference type="Pfam" id="PF24035">
    <property type="entry name" value="DUF7344"/>
    <property type="match status" value="1"/>
</dbReference>
<dbReference type="EMBL" id="JAOPJZ010000001">
    <property type="protein sequence ID" value="MCU4750825.1"/>
    <property type="molecule type" value="Genomic_DNA"/>
</dbReference>
<dbReference type="AlphaFoldDB" id="A0AAP2Z652"/>
<evidence type="ECO:0000313" key="3">
    <source>
        <dbReference type="EMBL" id="MCU4750825.1"/>
    </source>
</evidence>
<feature type="region of interest" description="Disordered" evidence="1">
    <location>
        <begin position="110"/>
        <end position="135"/>
    </location>
</feature>
<reference evidence="3 4" key="1">
    <citation type="submission" date="2022-09" db="EMBL/GenBank/DDBJ databases">
        <title>Enrichment on poylsaccharides allowed isolation of novel metabolic and taxonomic groups of Haloarchaea.</title>
        <authorList>
            <person name="Sorokin D.Y."/>
            <person name="Elcheninov A.G."/>
            <person name="Khizhniak T.V."/>
            <person name="Kolganova T.V."/>
            <person name="Kublanov I.V."/>
        </authorList>
    </citation>
    <scope>NUCLEOTIDE SEQUENCE [LARGE SCALE GENOMIC DNA]</scope>
    <source>
        <strain evidence="3 4">AArc-curdl1</strain>
    </source>
</reference>
<sequence>MPTALDTDTLLGLLANWRRRHLLYALQSKRCLTVETLLSDVYGADQVEDTRSSADGEQPKREQRISLLHNHLPRLADKEIIEYDPRNQDVVRGSRFDSVEPLLDTMRAYDTEIGAQARDSESDTPSTYPIERHDR</sequence>
<protein>
    <recommendedName>
        <fullName evidence="2">DUF7344 domain-containing protein</fullName>
    </recommendedName>
</protein>
<keyword evidence="4" id="KW-1185">Reference proteome</keyword>
<name>A0AAP2Z652_9EURY</name>
<organism evidence="3 4">
    <name type="scientific">Natronosalvus hydrolyticus</name>
    <dbReference type="NCBI Taxonomy" id="2979988"/>
    <lineage>
        <taxon>Archaea</taxon>
        <taxon>Methanobacteriati</taxon>
        <taxon>Methanobacteriota</taxon>
        <taxon>Stenosarchaea group</taxon>
        <taxon>Halobacteria</taxon>
        <taxon>Halobacteriales</taxon>
        <taxon>Natrialbaceae</taxon>
        <taxon>Natronosalvus</taxon>
    </lineage>
</organism>
<proteinExistence type="predicted"/>
<dbReference type="InterPro" id="IPR055768">
    <property type="entry name" value="DUF7344"/>
</dbReference>
<accession>A0AAP2Z652</accession>
<feature type="domain" description="DUF7344" evidence="2">
    <location>
        <begin position="13"/>
        <end position="90"/>
    </location>
</feature>
<gene>
    <name evidence="3" type="ORF">OB919_02320</name>
</gene>
<evidence type="ECO:0000313" key="4">
    <source>
        <dbReference type="Proteomes" id="UP001321047"/>
    </source>
</evidence>